<dbReference type="SUPFAM" id="SSF56436">
    <property type="entry name" value="C-type lectin-like"/>
    <property type="match status" value="1"/>
</dbReference>
<dbReference type="Pfam" id="PF00059">
    <property type="entry name" value="Lectin_C"/>
    <property type="match status" value="1"/>
</dbReference>
<dbReference type="InParanoid" id="A0A667X241"/>
<dbReference type="Gene3D" id="3.10.100.10">
    <property type="entry name" value="Mannose-Binding Protein A, subunit A"/>
    <property type="match status" value="1"/>
</dbReference>
<dbReference type="InterPro" id="IPR016186">
    <property type="entry name" value="C-type_lectin-like/link_sf"/>
</dbReference>
<dbReference type="Ensembl" id="ENSMMDT00005008278.1">
    <property type="protein sequence ID" value="ENSMMDP00005008038.1"/>
    <property type="gene ID" value="ENSMMDG00005004453.1"/>
</dbReference>
<organism evidence="2 3">
    <name type="scientific">Myripristis murdjan</name>
    <name type="common">pinecone soldierfish</name>
    <dbReference type="NCBI Taxonomy" id="586833"/>
    <lineage>
        <taxon>Eukaryota</taxon>
        <taxon>Metazoa</taxon>
        <taxon>Chordata</taxon>
        <taxon>Craniata</taxon>
        <taxon>Vertebrata</taxon>
        <taxon>Euteleostomi</taxon>
        <taxon>Actinopterygii</taxon>
        <taxon>Neopterygii</taxon>
        <taxon>Teleostei</taxon>
        <taxon>Neoteleostei</taxon>
        <taxon>Acanthomorphata</taxon>
        <taxon>Holocentriformes</taxon>
        <taxon>Holocentridae</taxon>
        <taxon>Myripristis</taxon>
    </lineage>
</organism>
<sequence>SVDVPAQRIGDGWVRVEDPSAQGLPEGFRQGTEPVISIPEGFRQGTEPVISIPEGFRQGTEPVISIPEGFRQGTEPVISIPEGFRQGTEPVISIPEGFRQGTEPVISIPEGFRQGTEPVISIPEGFRQGTEPVISIPEGFRQGTEPVISIPKGFRQGTEPVISIPKGFRQGTEPSTLRLPVGFRQGTEPSTPRLQAKIMACEGEIINGNCYQFNPTPLAFKDAQSSCRVLAPNADLASVTNSDLHSRLVSMVTKGGTASPVLTWLGGVVKNQQASWVDGSEWAYSDWMPGHPNIHTDQPICLEMFRIDESWWTAADCSLERASICSYPMAA</sequence>
<evidence type="ECO:0000259" key="1">
    <source>
        <dbReference type="PROSITE" id="PS50041"/>
    </source>
</evidence>
<protein>
    <recommendedName>
        <fullName evidence="1">C-type lectin domain-containing protein</fullName>
    </recommendedName>
</protein>
<evidence type="ECO:0000313" key="3">
    <source>
        <dbReference type="Proteomes" id="UP000472263"/>
    </source>
</evidence>
<dbReference type="InterPro" id="IPR001304">
    <property type="entry name" value="C-type_lectin-like"/>
</dbReference>
<feature type="domain" description="C-type lectin" evidence="1">
    <location>
        <begin position="206"/>
        <end position="326"/>
    </location>
</feature>
<dbReference type="PROSITE" id="PS50041">
    <property type="entry name" value="C_TYPE_LECTIN_2"/>
    <property type="match status" value="1"/>
</dbReference>
<name>A0A667X241_9TELE</name>
<proteinExistence type="predicted"/>
<accession>A0A667X241</accession>
<dbReference type="InterPro" id="IPR050111">
    <property type="entry name" value="C-type_lectin/snaclec_domain"/>
</dbReference>
<keyword evidence="3" id="KW-1185">Reference proteome</keyword>
<dbReference type="AlphaFoldDB" id="A0A667X241"/>
<dbReference type="GeneTree" id="ENSGT00940000166048"/>
<dbReference type="PANTHER" id="PTHR22803">
    <property type="entry name" value="MANNOSE, PHOSPHOLIPASE, LECTIN RECEPTOR RELATED"/>
    <property type="match status" value="1"/>
</dbReference>
<dbReference type="InterPro" id="IPR016187">
    <property type="entry name" value="CTDL_fold"/>
</dbReference>
<dbReference type="SMART" id="SM00034">
    <property type="entry name" value="CLECT"/>
    <property type="match status" value="1"/>
</dbReference>
<reference evidence="2" key="3">
    <citation type="submission" date="2025-09" db="UniProtKB">
        <authorList>
            <consortium name="Ensembl"/>
        </authorList>
    </citation>
    <scope>IDENTIFICATION</scope>
</reference>
<evidence type="ECO:0000313" key="2">
    <source>
        <dbReference type="Ensembl" id="ENSMMDP00005008038.1"/>
    </source>
</evidence>
<reference evidence="2" key="2">
    <citation type="submission" date="2025-08" db="UniProtKB">
        <authorList>
            <consortium name="Ensembl"/>
        </authorList>
    </citation>
    <scope>IDENTIFICATION</scope>
</reference>
<dbReference type="Proteomes" id="UP000472263">
    <property type="component" value="Chromosome 2"/>
</dbReference>
<reference evidence="2" key="1">
    <citation type="submission" date="2019-06" db="EMBL/GenBank/DDBJ databases">
        <authorList>
            <consortium name="Wellcome Sanger Institute Data Sharing"/>
        </authorList>
    </citation>
    <scope>NUCLEOTIDE SEQUENCE [LARGE SCALE GENOMIC DNA]</scope>
</reference>